<feature type="region of interest" description="Disordered" evidence="1">
    <location>
        <begin position="1"/>
        <end position="77"/>
    </location>
</feature>
<accession>A0A6A5Y3T5</accession>
<dbReference type="AlphaFoldDB" id="A0A6A5Y3T5"/>
<name>A0A6A5Y3T5_9PLEO</name>
<evidence type="ECO:0000313" key="3">
    <source>
        <dbReference type="Proteomes" id="UP000799778"/>
    </source>
</evidence>
<proteinExistence type="predicted"/>
<dbReference type="EMBL" id="ML978067">
    <property type="protein sequence ID" value="KAF2019939.1"/>
    <property type="molecule type" value="Genomic_DNA"/>
</dbReference>
<feature type="non-terminal residue" evidence="2">
    <location>
        <position position="77"/>
    </location>
</feature>
<evidence type="ECO:0000313" key="2">
    <source>
        <dbReference type="EMBL" id="KAF2019939.1"/>
    </source>
</evidence>
<gene>
    <name evidence="2" type="ORF">BU24DRAFT_419544</name>
</gene>
<protein>
    <submittedName>
        <fullName evidence="2">Uncharacterized protein</fullName>
    </submittedName>
</protein>
<keyword evidence="3" id="KW-1185">Reference proteome</keyword>
<dbReference type="RefSeq" id="XP_033388278.1">
    <property type="nucleotide sequence ID" value="XM_033527243.1"/>
</dbReference>
<organism evidence="2 3">
    <name type="scientific">Aaosphaeria arxii CBS 175.79</name>
    <dbReference type="NCBI Taxonomy" id="1450172"/>
    <lineage>
        <taxon>Eukaryota</taxon>
        <taxon>Fungi</taxon>
        <taxon>Dikarya</taxon>
        <taxon>Ascomycota</taxon>
        <taxon>Pezizomycotina</taxon>
        <taxon>Dothideomycetes</taxon>
        <taxon>Pleosporomycetidae</taxon>
        <taxon>Pleosporales</taxon>
        <taxon>Pleosporales incertae sedis</taxon>
        <taxon>Aaosphaeria</taxon>
    </lineage>
</organism>
<dbReference type="GeneID" id="54284640"/>
<reference evidence="2" key="1">
    <citation type="journal article" date="2020" name="Stud. Mycol.">
        <title>101 Dothideomycetes genomes: a test case for predicting lifestyles and emergence of pathogens.</title>
        <authorList>
            <person name="Haridas S."/>
            <person name="Albert R."/>
            <person name="Binder M."/>
            <person name="Bloem J."/>
            <person name="Labutti K."/>
            <person name="Salamov A."/>
            <person name="Andreopoulos B."/>
            <person name="Baker S."/>
            <person name="Barry K."/>
            <person name="Bills G."/>
            <person name="Bluhm B."/>
            <person name="Cannon C."/>
            <person name="Castanera R."/>
            <person name="Culley D."/>
            <person name="Daum C."/>
            <person name="Ezra D."/>
            <person name="Gonzalez J."/>
            <person name="Henrissat B."/>
            <person name="Kuo A."/>
            <person name="Liang C."/>
            <person name="Lipzen A."/>
            <person name="Lutzoni F."/>
            <person name="Magnuson J."/>
            <person name="Mondo S."/>
            <person name="Nolan M."/>
            <person name="Ohm R."/>
            <person name="Pangilinan J."/>
            <person name="Park H.-J."/>
            <person name="Ramirez L."/>
            <person name="Alfaro M."/>
            <person name="Sun H."/>
            <person name="Tritt A."/>
            <person name="Yoshinaga Y."/>
            <person name="Zwiers L.-H."/>
            <person name="Turgeon B."/>
            <person name="Goodwin S."/>
            <person name="Spatafora J."/>
            <person name="Crous P."/>
            <person name="Grigoriev I."/>
        </authorList>
    </citation>
    <scope>NUCLEOTIDE SEQUENCE</scope>
    <source>
        <strain evidence="2">CBS 175.79</strain>
    </source>
</reference>
<feature type="compositionally biased region" description="Basic and acidic residues" evidence="1">
    <location>
        <begin position="28"/>
        <end position="41"/>
    </location>
</feature>
<dbReference type="Proteomes" id="UP000799778">
    <property type="component" value="Unassembled WGS sequence"/>
</dbReference>
<evidence type="ECO:0000256" key="1">
    <source>
        <dbReference type="SAM" id="MobiDB-lite"/>
    </source>
</evidence>
<sequence>MLCHGMLCPSASIPSGILSMDQITRPSPSKDENKIERRSNGLEDVSGHSSIPTPIPSSPHSPHAPQKPQSQYSTEHR</sequence>
<feature type="compositionally biased region" description="Low complexity" evidence="1">
    <location>
        <begin position="60"/>
        <end position="71"/>
    </location>
</feature>